<name>A0A2D2Q3X9_PARLV</name>
<comment type="similarity">
    <text evidence="6">Belongs to the TPP enzyme family. MenD subfamily.</text>
</comment>
<comment type="cofactor">
    <cofactor evidence="6">
        <name>Mg(2+)</name>
        <dbReference type="ChEBI" id="CHEBI:18420"/>
    </cofactor>
    <cofactor evidence="6">
        <name>Mn(2+)</name>
        <dbReference type="ChEBI" id="CHEBI:29035"/>
    </cofactor>
</comment>
<evidence type="ECO:0000256" key="2">
    <source>
        <dbReference type="ARBA" id="ARBA00022723"/>
    </source>
</evidence>
<dbReference type="UniPathway" id="UPA00995"/>
<keyword evidence="11" id="KW-1185">Reference proteome</keyword>
<reference evidence="11" key="2">
    <citation type="journal article" date="2022" name="Front. Microbiol.">
        <title>Comparative Genomic Analysis Revealed Distinct Molecular Components and Organization of CO2-Concentrating Mechanism in Thermophilic Cyanobacteria.</title>
        <authorList>
            <person name="Tang J."/>
            <person name="Zhou H."/>
            <person name="Yao D."/>
            <person name="Riaz S."/>
            <person name="You D."/>
            <person name="Klepacz-Smolka A."/>
            <person name="Daroch M."/>
        </authorList>
    </citation>
    <scope>NUCLEOTIDE SEQUENCE [LARGE SCALE GENOMIC DNA]</scope>
    <source>
        <strain evidence="11">PCC 6715</strain>
    </source>
</reference>
<keyword evidence="4 6" id="KW-0786">Thiamine pyrophosphate</keyword>
<dbReference type="PANTHER" id="PTHR42916">
    <property type="entry name" value="2-SUCCINYL-5-ENOLPYRUVYL-6-HYDROXY-3-CYCLOHEXENE-1-CARBOXYLATE SYNTHASE"/>
    <property type="match status" value="1"/>
</dbReference>
<dbReference type="GO" id="GO:0009234">
    <property type="term" value="P:menaquinone biosynthetic process"/>
    <property type="evidence" value="ECO:0007669"/>
    <property type="project" value="InterPro"/>
</dbReference>
<keyword evidence="5 6" id="KW-0464">Manganese</keyword>
<comment type="subunit">
    <text evidence="6">Homodimer.</text>
</comment>
<sequence>MLLTQNLNVFWASVLFETLYRLGLGTVVVCPGSRSGPLAVAAAAHAQLEAIPILDERSAAFFALGLAQQQGTPVALVCTSGTAAANVYPAIIEASLSHLPLVVLSADRPPELRGCQAGQTIDQVRLYGCYVREFRELSLPDLTLMPYLRQTLSHCWQRCLWPDPGPVHLNIPFTDPLAPVVDASFIAPTLEEMGFFRALKPPCPLVPIPTALPWSDWQRHPKGLIIAGPSHTPQPHTYATAVARLSDYLQWPILADALSPLRHYGCPNVIAHYDLLLRSPHVQDALCPTAVLQLGPLPTSKPLRAWLKQADPLIWCLDAVADNNNPLHGRSVTLAVDPVHLSPVVSPERRSPTPSSAYLDQWLYLDKSIANALAATLDAIDWHCDVKLIHRLSQILPSNTAVFVASSMPVRDVESVWVASDRHYRFYFNRGANGIDGTLSSALGAAHRGQPTVLITGDLACLHDTNGWLITPQFHGSLTVVVINNQGGGIFEHLPIHAFEPPFETFFATPQTATLSHLAAAYGVPYHTLEDTLDLEKHLQDGSAAKVQLLEFHSDRKLNAQWRQEVLASVAMALKVPHSN</sequence>
<comment type="pathway">
    <text evidence="6">Cofactor biosynthesis; phylloquinone biosynthesis.</text>
</comment>
<keyword evidence="2 6" id="KW-0479">Metal-binding</keyword>
<gene>
    <name evidence="6" type="primary">menD</name>
    <name evidence="10" type="ORF">BRW62_09685</name>
</gene>
<dbReference type="EMBL" id="CP018092">
    <property type="protein sequence ID" value="ATS18967.1"/>
    <property type="molecule type" value="Genomic_DNA"/>
</dbReference>
<evidence type="ECO:0000256" key="3">
    <source>
        <dbReference type="ARBA" id="ARBA00022842"/>
    </source>
</evidence>
<dbReference type="CDD" id="cd02009">
    <property type="entry name" value="TPP_SHCHC_synthase"/>
    <property type="match status" value="1"/>
</dbReference>
<dbReference type="GO" id="GO:0030976">
    <property type="term" value="F:thiamine pyrophosphate binding"/>
    <property type="evidence" value="ECO:0007669"/>
    <property type="project" value="UniProtKB-UniRule"/>
</dbReference>
<comment type="catalytic activity">
    <reaction evidence="6">
        <text>isochorismate + 2-oxoglutarate + H(+) = 5-enolpyruvoyl-6-hydroxy-2-succinyl-cyclohex-3-ene-1-carboxylate + CO2</text>
        <dbReference type="Rhea" id="RHEA:25593"/>
        <dbReference type="ChEBI" id="CHEBI:15378"/>
        <dbReference type="ChEBI" id="CHEBI:16526"/>
        <dbReference type="ChEBI" id="CHEBI:16810"/>
        <dbReference type="ChEBI" id="CHEBI:29780"/>
        <dbReference type="ChEBI" id="CHEBI:58818"/>
        <dbReference type="EC" id="2.2.1.9"/>
    </reaction>
</comment>
<dbReference type="InterPro" id="IPR011766">
    <property type="entry name" value="TPP_enzyme_TPP-bd"/>
</dbReference>
<dbReference type="HAMAP" id="MF_01659">
    <property type="entry name" value="MenD"/>
    <property type="match status" value="1"/>
</dbReference>
<dbReference type="RefSeq" id="WP_099799304.1">
    <property type="nucleotide sequence ID" value="NZ_CP018092.1"/>
</dbReference>
<dbReference type="AlphaFoldDB" id="A0A2D2Q3X9"/>
<evidence type="ECO:0000259" key="7">
    <source>
        <dbReference type="Pfam" id="PF02775"/>
    </source>
</evidence>
<keyword evidence="1 6" id="KW-0808">Transferase</keyword>
<evidence type="ECO:0000313" key="10">
    <source>
        <dbReference type="EMBL" id="ATS18967.1"/>
    </source>
</evidence>
<feature type="domain" description="Menaquinone biosynthesis protein MenD middle" evidence="9">
    <location>
        <begin position="213"/>
        <end position="404"/>
    </location>
</feature>
<dbReference type="GO" id="GO:0042372">
    <property type="term" value="P:phylloquinone biosynthetic process"/>
    <property type="evidence" value="ECO:0007669"/>
    <property type="project" value="UniProtKB-UniRule"/>
</dbReference>
<dbReference type="Pfam" id="PF02776">
    <property type="entry name" value="TPP_enzyme_N"/>
    <property type="match status" value="1"/>
</dbReference>
<evidence type="ECO:0000259" key="8">
    <source>
        <dbReference type="Pfam" id="PF02776"/>
    </source>
</evidence>
<evidence type="ECO:0000313" key="11">
    <source>
        <dbReference type="Proteomes" id="UP000231057"/>
    </source>
</evidence>
<dbReference type="PANTHER" id="PTHR42916:SF1">
    <property type="entry name" value="PROTEIN PHYLLO, CHLOROPLASTIC"/>
    <property type="match status" value="1"/>
</dbReference>
<evidence type="ECO:0000256" key="5">
    <source>
        <dbReference type="ARBA" id="ARBA00023211"/>
    </source>
</evidence>
<dbReference type="CDD" id="cd07037">
    <property type="entry name" value="TPP_PYR_MenD"/>
    <property type="match status" value="1"/>
</dbReference>
<dbReference type="OrthoDB" id="9791859at2"/>
<comment type="pathway">
    <text evidence="6">Quinol/quinone metabolism; 1,4-dihydroxy-2-naphthoate biosynthesis; 1,4-dihydroxy-2-naphthoate from chorismate: step 2/7.</text>
</comment>
<feature type="domain" description="Thiamine pyrophosphate enzyme N-terminal TPP-binding" evidence="8">
    <location>
        <begin position="12"/>
        <end position="125"/>
    </location>
</feature>
<dbReference type="GO" id="GO:0070204">
    <property type="term" value="F:2-succinyl-5-enolpyruvyl-6-hydroxy-3-cyclohexene-1-carboxylic-acid synthase activity"/>
    <property type="evidence" value="ECO:0007669"/>
    <property type="project" value="UniProtKB-UniRule"/>
</dbReference>
<dbReference type="Proteomes" id="UP000231057">
    <property type="component" value="Chromosome"/>
</dbReference>
<dbReference type="InterPro" id="IPR012001">
    <property type="entry name" value="Thiamin_PyroP_enz_TPP-bd_dom"/>
</dbReference>
<evidence type="ECO:0000256" key="4">
    <source>
        <dbReference type="ARBA" id="ARBA00023052"/>
    </source>
</evidence>
<keyword evidence="3 6" id="KW-0460">Magnesium</keyword>
<dbReference type="UniPathway" id="UPA01057">
    <property type="reaction ID" value="UER00164"/>
</dbReference>
<dbReference type="EC" id="2.2.1.9" evidence="6"/>
<evidence type="ECO:0000256" key="6">
    <source>
        <dbReference type="HAMAP-Rule" id="MF_01659"/>
    </source>
</evidence>
<comment type="cofactor">
    <cofactor evidence="6">
        <name>thiamine diphosphate</name>
        <dbReference type="ChEBI" id="CHEBI:58937"/>
    </cofactor>
    <text evidence="6">Binds 1 thiamine pyrophosphate per subunit.</text>
</comment>
<evidence type="ECO:0000256" key="1">
    <source>
        <dbReference type="ARBA" id="ARBA00022679"/>
    </source>
</evidence>
<dbReference type="NCBIfam" id="TIGR00173">
    <property type="entry name" value="menD"/>
    <property type="match status" value="1"/>
</dbReference>
<reference evidence="10 11" key="1">
    <citation type="submission" date="2016-11" db="EMBL/GenBank/DDBJ databases">
        <title>Complete genome sequence of thermophilic cyanobacteria strain Synechococcus sp. PCC6715.</title>
        <authorList>
            <person name="Tang J."/>
            <person name="Daroch M."/>
            <person name="Liang Y."/>
            <person name="Jiang D."/>
            <person name="Shah M."/>
        </authorList>
    </citation>
    <scope>NUCLEOTIDE SEQUENCE [LARGE SCALE GENOMIC DNA]</scope>
    <source>
        <strain evidence="10 11">PCC 6715</strain>
    </source>
</reference>
<dbReference type="InterPro" id="IPR004433">
    <property type="entry name" value="MenaQ_synth_MenD"/>
</dbReference>
<accession>A0A2D2Q3X9</accession>
<feature type="domain" description="Thiamine pyrophosphate enzyme TPP-binding" evidence="7">
    <location>
        <begin position="422"/>
        <end position="542"/>
    </location>
</feature>
<organism evidence="10 11">
    <name type="scientific">Parathermosynechococcus lividus PCC 6715</name>
    <dbReference type="NCBI Taxonomy" id="1917166"/>
    <lineage>
        <taxon>Bacteria</taxon>
        <taxon>Bacillati</taxon>
        <taxon>Cyanobacteriota</taxon>
        <taxon>Cyanophyceae</taxon>
        <taxon>Acaryochloridales</taxon>
        <taxon>Thermosynechococcaceae</taxon>
        <taxon>Parathermosynechococcus</taxon>
    </lineage>
</organism>
<dbReference type="InterPro" id="IPR029061">
    <property type="entry name" value="THDP-binding"/>
</dbReference>
<dbReference type="PIRSF" id="PIRSF004983">
    <property type="entry name" value="MenD"/>
    <property type="match status" value="1"/>
</dbReference>
<dbReference type="SUPFAM" id="SSF52518">
    <property type="entry name" value="Thiamin diphosphate-binding fold (THDP-binding)"/>
    <property type="match status" value="2"/>
</dbReference>
<dbReference type="KEGG" id="slw:BRW62_09685"/>
<dbReference type="Pfam" id="PF16582">
    <property type="entry name" value="TPP_enzyme_M_2"/>
    <property type="match status" value="1"/>
</dbReference>
<dbReference type="Pfam" id="PF02775">
    <property type="entry name" value="TPP_enzyme_C"/>
    <property type="match status" value="1"/>
</dbReference>
<dbReference type="GO" id="GO:0000287">
    <property type="term" value="F:magnesium ion binding"/>
    <property type="evidence" value="ECO:0007669"/>
    <property type="project" value="UniProtKB-UniRule"/>
</dbReference>
<proteinExistence type="inferred from homology"/>
<dbReference type="Gene3D" id="3.40.50.970">
    <property type="match status" value="2"/>
</dbReference>
<comment type="function">
    <text evidence="6">Catalyzes the thiamine diphosphate-dependent decarboxylation of 2-oxoglutarate and the subsequent addition of the resulting succinic semialdehyde-thiamine pyrophosphate anion to isochorismate to yield 2-succinyl-5-enolpyruvyl-6-hydroxy-3-cyclohexene-1-carboxylate (SEPHCHC).</text>
</comment>
<dbReference type="Gene3D" id="3.40.50.1220">
    <property type="entry name" value="TPP-binding domain"/>
    <property type="match status" value="1"/>
</dbReference>
<protein>
    <recommendedName>
        <fullName evidence="6">2-succinyl-5-enolpyruvyl-6-hydroxy-3-cyclohexene-1-carboxylate synthase</fullName>
        <shortName evidence="6">SEPHCHC synthase</shortName>
        <ecNumber evidence="6">2.2.1.9</ecNumber>
    </recommendedName>
</protein>
<dbReference type="InterPro" id="IPR032264">
    <property type="entry name" value="MenD_middle"/>
</dbReference>
<dbReference type="GO" id="GO:0030145">
    <property type="term" value="F:manganese ion binding"/>
    <property type="evidence" value="ECO:0007669"/>
    <property type="project" value="UniProtKB-UniRule"/>
</dbReference>
<evidence type="ECO:0000259" key="9">
    <source>
        <dbReference type="Pfam" id="PF16582"/>
    </source>
</evidence>